<evidence type="ECO:0000256" key="1">
    <source>
        <dbReference type="ARBA" id="ARBA00004123"/>
    </source>
</evidence>
<evidence type="ECO:0000313" key="9">
    <source>
        <dbReference type="EMBL" id="KAJ1702368.1"/>
    </source>
</evidence>
<comment type="similarity">
    <text evidence="3">Belongs to the CTC1 family.</text>
</comment>
<keyword evidence="7" id="KW-0238">DNA-binding</keyword>
<evidence type="ECO:0000313" key="10">
    <source>
        <dbReference type="Proteomes" id="UP001151287"/>
    </source>
</evidence>
<proteinExistence type="inferred from homology"/>
<organism evidence="9 10">
    <name type="scientific">Rhynchospora breviuscula</name>
    <dbReference type="NCBI Taxonomy" id="2022672"/>
    <lineage>
        <taxon>Eukaryota</taxon>
        <taxon>Viridiplantae</taxon>
        <taxon>Streptophyta</taxon>
        <taxon>Embryophyta</taxon>
        <taxon>Tracheophyta</taxon>
        <taxon>Spermatophyta</taxon>
        <taxon>Magnoliopsida</taxon>
        <taxon>Liliopsida</taxon>
        <taxon>Poales</taxon>
        <taxon>Cyperaceae</taxon>
        <taxon>Cyperoideae</taxon>
        <taxon>Rhynchosporeae</taxon>
        <taxon>Rhynchospora</taxon>
    </lineage>
</organism>
<evidence type="ECO:0000256" key="5">
    <source>
        <dbReference type="ARBA" id="ARBA00022454"/>
    </source>
</evidence>
<dbReference type="Pfam" id="PF15491">
    <property type="entry name" value="CTC1_2"/>
    <property type="match status" value="1"/>
</dbReference>
<keyword evidence="6" id="KW-0779">Telomere</keyword>
<evidence type="ECO:0000256" key="8">
    <source>
        <dbReference type="ARBA" id="ARBA00023242"/>
    </source>
</evidence>
<dbReference type="GO" id="GO:0010833">
    <property type="term" value="P:telomere maintenance via telomere lengthening"/>
    <property type="evidence" value="ECO:0007669"/>
    <property type="project" value="TreeGrafter"/>
</dbReference>
<dbReference type="GO" id="GO:0003697">
    <property type="term" value="F:single-stranded DNA binding"/>
    <property type="evidence" value="ECO:0007669"/>
    <property type="project" value="TreeGrafter"/>
</dbReference>
<dbReference type="EMBL" id="JAMQYH010000001">
    <property type="protein sequence ID" value="KAJ1702368.1"/>
    <property type="molecule type" value="Genomic_DNA"/>
</dbReference>
<evidence type="ECO:0000256" key="6">
    <source>
        <dbReference type="ARBA" id="ARBA00022895"/>
    </source>
</evidence>
<keyword evidence="8" id="KW-0539">Nucleus</keyword>
<accession>A0A9Q0CY73</accession>
<evidence type="ECO:0000256" key="7">
    <source>
        <dbReference type="ARBA" id="ARBA00023125"/>
    </source>
</evidence>
<name>A0A9Q0CY73_9POAL</name>
<gene>
    <name evidence="9" type="ORF">LUZ63_002147</name>
</gene>
<dbReference type="InterPro" id="IPR042617">
    <property type="entry name" value="CTC1-like"/>
</dbReference>
<keyword evidence="5" id="KW-0158">Chromosome</keyword>
<comment type="subcellular location">
    <subcellularLocation>
        <location evidence="2">Chromosome</location>
        <location evidence="2">Telomere</location>
    </subcellularLocation>
    <subcellularLocation>
        <location evidence="1">Nucleus</location>
    </subcellularLocation>
</comment>
<dbReference type="Proteomes" id="UP001151287">
    <property type="component" value="Unassembled WGS sequence"/>
</dbReference>
<dbReference type="GO" id="GO:1990879">
    <property type="term" value="C:CST complex"/>
    <property type="evidence" value="ECO:0007669"/>
    <property type="project" value="TreeGrafter"/>
</dbReference>
<dbReference type="GO" id="GO:0045740">
    <property type="term" value="P:positive regulation of DNA replication"/>
    <property type="evidence" value="ECO:0007669"/>
    <property type="project" value="TreeGrafter"/>
</dbReference>
<sequence>METLGSFSLSDLLRLSRPVTGTASLNPTSSRPLKRIKLDQNLLLNPNPSRKSFTPISLPVLLVGTVNFFSEASSHHTGSCLNHCLSFSDSSATICCYIAGFDPGVIGQEIHVMAWNYLPIKQGEGQGVLEIIQWRFSSPDTAPLPDFSLSLESAQDSGVKASSFAFGLVKSVSLTFTLPIENGKTGEMGDSVGFLAELLTCMCDKCAKMRPSNEKSGLHRFTESKVIYFIKPTHKWRPVIAKLVGKVMYLWGLKKRLVVVGKESYVMLVSTIKTKVSLCDSVVSDLPTDHSKRGAYRGIVTGIYLHGAVIELDKKVWLLIHDTLLVPHHSLRIGATVSVRDFHLVHANFAWTKVIILGTCVMTSLCIDSFAVSVKKVLVKTEEKSALGTFLESLNLSAKFWVLLSVSCFKYKFRAVLSDKELLGSINNAGLVQTYSSRSLAPDVFRPHKSMFMAFCNHDQCTYSSGHDQTKCKLIVPLSNFVGRCEELWISIQSEMSESYEVHCNNTCDGISYPGYRRRIIPSDDIGCILMGNIQACSSSGRLQLVDATGNIDVVIPDLPSDLSVQTIYEVKDYEVVLEGFGIEGDNSMYEFGEPLSSRAIFKRQTYRKRIHGLMLYVQFYLKDSVCLASPSRVPSNLPHSENHGANHLLVISHKFPLTNKFPFSSAMSICSSLFAEALIFPCKFKRSENGELIQLGKFQHALDFSKRDHKKASEKGPWLAPCSLASRNGGVSATTLCQFNVDSSNYLVAKSLARILLEFKCENFFSYQMLRIGGYYFLNCSEGFNPTRVCKCWEKGGSFVVTGNTLQSLSLSFSDDVNQKEPSRTSSDELVLLKFLSELHEIVDLKSVSQGITNLLPPSQVLSVSSCLQHMFHQSRNLYGSTDLGAQRLGQGDLISVCGDVEYFHDNDCDSVSLTASKCLKIPNPRGNNICIHLADGNQMVVIRGNLSRKLFPIGFGVGASATFHRLLLTCSSNRKEKLLLTPVTYIEITSVRKVKTNGVPNQQMFKVDSLIESLCHLPPLGLFSDLHNKDSKVTRFCCRILTLNVLVLESCIIESSPAYKIPLAGFVLDDGSALCNCWTDNDLASTLLSLRDICSSFFSSDFSSLERAPKRLLASGLCHCSDDYSNYKNTVGYYLDHMLKKHHKVIVKNHGVSLDICQDLLFHSGSGKVFSILEERLLNYIILSSCHGPTFIATGLVMDASATKQFDTYSSESAVLRGCMQNIWIREVACVDPLKDAFNLILDIKNG</sequence>
<evidence type="ECO:0000256" key="2">
    <source>
        <dbReference type="ARBA" id="ARBA00004574"/>
    </source>
</evidence>
<keyword evidence="10" id="KW-1185">Reference proteome</keyword>
<protein>
    <recommendedName>
        <fullName evidence="4">CST complex subunit CTC1</fullName>
    </recommendedName>
</protein>
<dbReference type="PANTHER" id="PTHR14865:SF2">
    <property type="entry name" value="CST COMPLEX SUBUNIT CTC1"/>
    <property type="match status" value="1"/>
</dbReference>
<reference evidence="9" key="1">
    <citation type="journal article" date="2022" name="Cell">
        <title>Repeat-based holocentromeres influence genome architecture and karyotype evolution.</title>
        <authorList>
            <person name="Hofstatter P.G."/>
            <person name="Thangavel G."/>
            <person name="Lux T."/>
            <person name="Neumann P."/>
            <person name="Vondrak T."/>
            <person name="Novak P."/>
            <person name="Zhang M."/>
            <person name="Costa L."/>
            <person name="Castellani M."/>
            <person name="Scott A."/>
            <person name="Toegelov H."/>
            <person name="Fuchs J."/>
            <person name="Mata-Sucre Y."/>
            <person name="Dias Y."/>
            <person name="Vanzela A.L.L."/>
            <person name="Huettel B."/>
            <person name="Almeida C.C.S."/>
            <person name="Simkova H."/>
            <person name="Souza G."/>
            <person name="Pedrosa-Harand A."/>
            <person name="Macas J."/>
            <person name="Mayer K.F.X."/>
            <person name="Houben A."/>
            <person name="Marques A."/>
        </authorList>
    </citation>
    <scope>NUCLEOTIDE SEQUENCE</scope>
    <source>
        <strain evidence="9">RhyBre1mFocal</strain>
    </source>
</reference>
<dbReference type="OrthoDB" id="2314520at2759"/>
<dbReference type="PANTHER" id="PTHR14865">
    <property type="entry name" value="CST COMPLEX SUBUNIT CTC1"/>
    <property type="match status" value="1"/>
</dbReference>
<dbReference type="GO" id="GO:0042162">
    <property type="term" value="F:telomeric DNA binding"/>
    <property type="evidence" value="ECO:0007669"/>
    <property type="project" value="TreeGrafter"/>
</dbReference>
<comment type="caution">
    <text evidence="9">The sequence shown here is derived from an EMBL/GenBank/DDBJ whole genome shotgun (WGS) entry which is preliminary data.</text>
</comment>
<evidence type="ECO:0000256" key="3">
    <source>
        <dbReference type="ARBA" id="ARBA00006332"/>
    </source>
</evidence>
<evidence type="ECO:0000256" key="4">
    <source>
        <dbReference type="ARBA" id="ARBA00016175"/>
    </source>
</evidence>
<dbReference type="AlphaFoldDB" id="A0A9Q0CY73"/>
<dbReference type="InterPro" id="IPR028262">
    <property type="entry name" value="CTC1_plant"/>
</dbReference>